<dbReference type="AlphaFoldDB" id="A0A3N0YD13"/>
<sequence>MPYHLWKFRLFCPACGKQLAGYGIHKRARKVLDIDRYACDIRVVRMLRERTLGNSPTRLVKQLRENHGLLPVVCQKPPEPIDVPTSKWLLSVYGRDIISHIDHIKAALEQALANTELPFRRRTWKRCYENSVAE</sequence>
<dbReference type="PANTHER" id="PTHR24401">
    <property type="entry name" value="SI:CH211-243P7.3-RELATED"/>
    <property type="match status" value="1"/>
</dbReference>
<gene>
    <name evidence="2" type="ORF">DPX16_8897</name>
</gene>
<proteinExistence type="predicted"/>
<evidence type="ECO:0000313" key="3">
    <source>
        <dbReference type="Proteomes" id="UP000281406"/>
    </source>
</evidence>
<comment type="caution">
    <text evidence="2">The sequence shown here is derived from an EMBL/GenBank/DDBJ whole genome shotgun (WGS) entry which is preliminary data.</text>
</comment>
<dbReference type="EMBL" id="RJVU01046888">
    <property type="protein sequence ID" value="ROL44113.1"/>
    <property type="molecule type" value="Genomic_DNA"/>
</dbReference>
<keyword evidence="3" id="KW-1185">Reference proteome</keyword>
<organism evidence="2 3">
    <name type="scientific">Anabarilius grahami</name>
    <name type="common">Kanglang fish</name>
    <name type="synonym">Barilius grahami</name>
    <dbReference type="NCBI Taxonomy" id="495550"/>
    <lineage>
        <taxon>Eukaryota</taxon>
        <taxon>Metazoa</taxon>
        <taxon>Chordata</taxon>
        <taxon>Craniata</taxon>
        <taxon>Vertebrata</taxon>
        <taxon>Euteleostomi</taxon>
        <taxon>Actinopterygii</taxon>
        <taxon>Neopterygii</taxon>
        <taxon>Teleostei</taxon>
        <taxon>Ostariophysi</taxon>
        <taxon>Cypriniformes</taxon>
        <taxon>Xenocyprididae</taxon>
        <taxon>Xenocypridinae</taxon>
        <taxon>Xenocypridinae incertae sedis</taxon>
        <taxon>Anabarilius</taxon>
    </lineage>
</organism>
<protein>
    <recommendedName>
        <fullName evidence="1">DUF6729 domain-containing protein</fullName>
    </recommendedName>
</protein>
<dbReference type="Pfam" id="PF20499">
    <property type="entry name" value="DUF6729"/>
    <property type="match status" value="1"/>
</dbReference>
<reference evidence="2 3" key="1">
    <citation type="submission" date="2018-10" db="EMBL/GenBank/DDBJ databases">
        <title>Genome assembly for a Yunnan-Guizhou Plateau 3E fish, Anabarilius grahami (Regan), and its evolutionary and genetic applications.</title>
        <authorList>
            <person name="Jiang W."/>
        </authorList>
    </citation>
    <scope>NUCLEOTIDE SEQUENCE [LARGE SCALE GENOMIC DNA]</scope>
    <source>
        <strain evidence="2">AG-KIZ</strain>
        <tissue evidence="2">Muscle</tissue>
    </source>
</reference>
<evidence type="ECO:0000259" key="1">
    <source>
        <dbReference type="Pfam" id="PF20499"/>
    </source>
</evidence>
<accession>A0A3N0YD13</accession>
<name>A0A3N0YD13_ANAGA</name>
<evidence type="ECO:0000313" key="2">
    <source>
        <dbReference type="EMBL" id="ROL44113.1"/>
    </source>
</evidence>
<dbReference type="OrthoDB" id="8901912at2759"/>
<feature type="domain" description="DUF6729" evidence="1">
    <location>
        <begin position="35"/>
        <end position="67"/>
    </location>
</feature>
<dbReference type="PANTHER" id="PTHR24401:SF29">
    <property type="entry name" value="SI:CH211-243P7.3-RELATED"/>
    <property type="match status" value="1"/>
</dbReference>
<dbReference type="InterPro" id="IPR046616">
    <property type="entry name" value="DUF6729"/>
</dbReference>
<dbReference type="Proteomes" id="UP000281406">
    <property type="component" value="Unassembled WGS sequence"/>
</dbReference>